<evidence type="ECO:0000313" key="2">
    <source>
        <dbReference type="Proteomes" id="UP000198704"/>
    </source>
</evidence>
<dbReference type="EMBL" id="FNHS01000010">
    <property type="protein sequence ID" value="SDN69027.1"/>
    <property type="molecule type" value="Genomic_DNA"/>
</dbReference>
<organism evidence="1 2">
    <name type="scientific">Methylobacterium phyllostachyos</name>
    <dbReference type="NCBI Taxonomy" id="582672"/>
    <lineage>
        <taxon>Bacteria</taxon>
        <taxon>Pseudomonadati</taxon>
        <taxon>Pseudomonadota</taxon>
        <taxon>Alphaproteobacteria</taxon>
        <taxon>Hyphomicrobiales</taxon>
        <taxon>Methylobacteriaceae</taxon>
        <taxon>Methylobacterium</taxon>
    </lineage>
</organism>
<proteinExistence type="predicted"/>
<dbReference type="RefSeq" id="WP_244507642.1">
    <property type="nucleotide sequence ID" value="NZ_FNHS01000010.1"/>
</dbReference>
<name>A0A1H0DFI0_9HYPH</name>
<gene>
    <name evidence="1" type="ORF">SAMN05216360_110150</name>
</gene>
<reference evidence="2" key="1">
    <citation type="submission" date="2016-10" db="EMBL/GenBank/DDBJ databases">
        <authorList>
            <person name="Varghese N."/>
            <person name="Submissions S."/>
        </authorList>
    </citation>
    <scope>NUCLEOTIDE SEQUENCE [LARGE SCALE GENOMIC DNA]</scope>
    <source>
        <strain evidence="2">BL47</strain>
    </source>
</reference>
<sequence>MRIAARLSARLRFGLRRGGTACASPVPVPVPVRRWPEEAALWLDENGVRRPRAARHALVALAILGRRGRYAARRAGSGKVVTGPASVLALHDAQAEIAFVFRVTSCGYGEEPF</sequence>
<protein>
    <submittedName>
        <fullName evidence="1">Uncharacterized protein</fullName>
    </submittedName>
</protein>
<keyword evidence="2" id="KW-1185">Reference proteome</keyword>
<dbReference type="Proteomes" id="UP000198704">
    <property type="component" value="Unassembled WGS sequence"/>
</dbReference>
<dbReference type="AlphaFoldDB" id="A0A1H0DFI0"/>
<evidence type="ECO:0000313" key="1">
    <source>
        <dbReference type="EMBL" id="SDN69027.1"/>
    </source>
</evidence>
<accession>A0A1H0DFI0</accession>